<dbReference type="Gene3D" id="1.20.1630.10">
    <property type="entry name" value="Formate dehydrogenase/DMSO reductase domain"/>
    <property type="match status" value="1"/>
</dbReference>
<dbReference type="RefSeq" id="WP_201673450.1">
    <property type="nucleotide sequence ID" value="NZ_JAEQNE010000001.1"/>
</dbReference>
<feature type="transmembrane region" description="Helical" evidence="1">
    <location>
        <begin position="169"/>
        <end position="188"/>
    </location>
</feature>
<feature type="transmembrane region" description="Helical" evidence="1">
    <location>
        <begin position="141"/>
        <end position="163"/>
    </location>
</feature>
<dbReference type="EMBL" id="JAEQNE010000001">
    <property type="protein sequence ID" value="MBL0390875.1"/>
    <property type="molecule type" value="Genomic_DNA"/>
</dbReference>
<feature type="transmembrane region" description="Helical" evidence="1">
    <location>
        <begin position="21"/>
        <end position="41"/>
    </location>
</feature>
<dbReference type="PANTHER" id="PTHR38095:SF1">
    <property type="entry name" value="ANAEROBIC DIMETHYL SULFOXIDE REDUCTASE CHAIN YNFH"/>
    <property type="match status" value="1"/>
</dbReference>
<keyword evidence="3" id="KW-1185">Reference proteome</keyword>
<protein>
    <submittedName>
        <fullName evidence="2">Dimethyl sulfoxide reductase anchor subunit</fullName>
    </submittedName>
</protein>
<feature type="transmembrane region" description="Helical" evidence="1">
    <location>
        <begin position="209"/>
        <end position="227"/>
    </location>
</feature>
<evidence type="ECO:0000256" key="1">
    <source>
        <dbReference type="SAM" id="Phobius"/>
    </source>
</evidence>
<accession>A0A936YWR5</accession>
<dbReference type="Proteomes" id="UP000599109">
    <property type="component" value="Unassembled WGS sequence"/>
</dbReference>
<dbReference type="Pfam" id="PF04976">
    <property type="entry name" value="DmsC"/>
    <property type="match status" value="1"/>
</dbReference>
<dbReference type="GO" id="GO:0009390">
    <property type="term" value="C:dimethyl sulfoxide reductase complex"/>
    <property type="evidence" value="ECO:0007669"/>
    <property type="project" value="TreeGrafter"/>
</dbReference>
<gene>
    <name evidence="2" type="ORF">JJ685_06945</name>
</gene>
<name>A0A936YWR5_9BURK</name>
<dbReference type="GO" id="GO:0009389">
    <property type="term" value="F:dimethyl sulfoxide reductase activity"/>
    <property type="evidence" value="ECO:0007669"/>
    <property type="project" value="TreeGrafter"/>
</dbReference>
<dbReference type="GO" id="GO:0005886">
    <property type="term" value="C:plasma membrane"/>
    <property type="evidence" value="ECO:0007669"/>
    <property type="project" value="TreeGrafter"/>
</dbReference>
<feature type="transmembrane region" description="Helical" evidence="1">
    <location>
        <begin position="112"/>
        <end position="129"/>
    </location>
</feature>
<evidence type="ECO:0000313" key="3">
    <source>
        <dbReference type="Proteomes" id="UP000599109"/>
    </source>
</evidence>
<reference evidence="2 3" key="1">
    <citation type="journal article" date="2017" name="Int. J. Syst. Evol. Microbiol.">
        <title>Ramlibacter monticola sp. nov., isolated from forest soil.</title>
        <authorList>
            <person name="Chaudhary D.K."/>
            <person name="Kim J."/>
        </authorList>
    </citation>
    <scope>NUCLEOTIDE SEQUENCE [LARGE SCALE GENOMIC DNA]</scope>
    <source>
        <strain evidence="2 3">KACC 19175</strain>
    </source>
</reference>
<dbReference type="PANTHER" id="PTHR38095">
    <property type="entry name" value="ANAEROBIC DIMETHYL SULFOXIDE REDUCTASE CHAIN YNFH"/>
    <property type="match status" value="1"/>
</dbReference>
<keyword evidence="1" id="KW-0812">Transmembrane</keyword>
<sequence length="283" mass="30224">MNTRHLQRLQGYWDWRASGNFICGGAGSGLVFFGALCAPPGLVVPLVLAGLGLVGLGLFFVWLEIGRPLRAVNVFVHLRTSWMSREALAAVVLFVLGAGLIAGLRWRLWPTAVAAAVFLYCQARILGAARGIPTWRHPLTVPLLVLTGLTEGMGLFWLLGAWANPPLLQAVPFAMLLLARGLLGRLWRLRLGEQASAPALRAIDSIAPAMRWLGLAAPLALLALAATTSTVPALAAALLALAGLLATATGWVFKFTLVTRTAYQQGFSLPRMPVRGVARTAPR</sequence>
<dbReference type="GO" id="GO:0019645">
    <property type="term" value="P:anaerobic electron transport chain"/>
    <property type="evidence" value="ECO:0007669"/>
    <property type="project" value="InterPro"/>
</dbReference>
<comment type="caution">
    <text evidence="2">The sequence shown here is derived from an EMBL/GenBank/DDBJ whole genome shotgun (WGS) entry which is preliminary data.</text>
</comment>
<feature type="transmembrane region" description="Helical" evidence="1">
    <location>
        <begin position="47"/>
        <end position="66"/>
    </location>
</feature>
<feature type="transmembrane region" description="Helical" evidence="1">
    <location>
        <begin position="87"/>
        <end position="106"/>
    </location>
</feature>
<dbReference type="InterPro" id="IPR007059">
    <property type="entry name" value="DmsC"/>
</dbReference>
<organism evidence="2 3">
    <name type="scientific">Ramlibacter monticola</name>
    <dbReference type="NCBI Taxonomy" id="1926872"/>
    <lineage>
        <taxon>Bacteria</taxon>
        <taxon>Pseudomonadati</taxon>
        <taxon>Pseudomonadota</taxon>
        <taxon>Betaproteobacteria</taxon>
        <taxon>Burkholderiales</taxon>
        <taxon>Comamonadaceae</taxon>
        <taxon>Ramlibacter</taxon>
    </lineage>
</organism>
<keyword evidence="1" id="KW-0472">Membrane</keyword>
<dbReference type="AlphaFoldDB" id="A0A936YWR5"/>
<proteinExistence type="predicted"/>
<keyword evidence="1" id="KW-1133">Transmembrane helix</keyword>
<feature type="transmembrane region" description="Helical" evidence="1">
    <location>
        <begin position="233"/>
        <end position="253"/>
    </location>
</feature>
<evidence type="ECO:0000313" key="2">
    <source>
        <dbReference type="EMBL" id="MBL0390875.1"/>
    </source>
</evidence>